<evidence type="ECO:0000256" key="1">
    <source>
        <dbReference type="ARBA" id="ARBA00022737"/>
    </source>
</evidence>
<feature type="compositionally biased region" description="Low complexity" evidence="3">
    <location>
        <begin position="205"/>
        <end position="222"/>
    </location>
</feature>
<dbReference type="SMART" id="SM00561">
    <property type="entry name" value="MBT"/>
    <property type="match status" value="2"/>
</dbReference>
<evidence type="ECO:0000256" key="2">
    <source>
        <dbReference type="PROSITE-ProRule" id="PRU00459"/>
    </source>
</evidence>
<name>A0ABQ7SCJ6_9ACAR</name>
<comment type="caution">
    <text evidence="4">The sequence shown here is derived from an EMBL/GenBank/DDBJ whole genome shotgun (WGS) entry which is preliminary data.</text>
</comment>
<dbReference type="InterPro" id="IPR050548">
    <property type="entry name" value="PcG_chromatin_remod_factors"/>
</dbReference>
<dbReference type="EMBL" id="JAIFTH010000026">
    <property type="protein sequence ID" value="KAG9511153.1"/>
    <property type="molecule type" value="Genomic_DNA"/>
</dbReference>
<sequence>MFHVASNNCNPASMNSGHTSSSPKATDASVPDHISNLTTAATSLKKVMQQNHSSSPSTGTQATTTNARPFSKVTPQRAIFGTPVSSSAAHRVLPGPSRTPSSVPLVKSASSICIPPAALPTVSRPKSLAQSIVSSTPVIARASTRSNDVSPGKVANPHDNSITHTVSKSISSGPVSTSSSSISFSPNNPTMSDPITERSIAPIKSSPSLSSSPTRSLSTSLTMQSNVVAKPTCHTPDRPKSDVSMGNGSCQGKSTEQPAYYTPKPVIPAAPKPNMSLYTRGTGKQKLPERPFMWSEYLDALGAIAAPPQCFKQSEEILTNEFEIGMKIEARDPRARNCWCLATVISVMGPRIQLRCDGTGTNNDFCELIDSCNIRPYGSMDYHTDGDVRGPPVGFTRNLSNYLKFVEKIVYGNDVKLAPASCFKPEPPTPPKNIFKPGMKLEAIDRKNDVFICPATIKWSRNDKIFVEIDGWKDGGYEVDYYSRSIFPVGWCAKNQHTLAPPNDWPSILLSPKPITVPNENGCASSSGSDQKIRTIKSNGAKNSQTNGNVKRKNKDTSSGTKKKKSKSSDIEERKRLERQRLKLERKRLLESMNSTRSSISNASLLTAAVKESKRQITPTTNISIDQYKQRIGNLEHGQGIEVAKQFGVFIFPDSPDHASESGSSPTKKKNISQEVNSPGLSKVTSSSSPLKIPSSNSTKVSKPSSLKVVSKATPAPPVVDSETSVPKLPPFNPNWEPAKVCCDGISVGMPILGWSTLDVVNFLQSRDSNLRPHLIAFLEQEIDGAALAEVTTEQMMRYLDLKLGPILKINTFTGPLLEEPVCESEVSRKKKSLWDSYKRKHVPSHLENKPLSTWSVSDVISALKADQTLKPHLDRFRYHEIDGQAFELFNVDLMIQHMGLKLGPAVKINAIMRQYRPVKTNS</sequence>
<evidence type="ECO:0000256" key="3">
    <source>
        <dbReference type="SAM" id="MobiDB-lite"/>
    </source>
</evidence>
<keyword evidence="5" id="KW-1185">Reference proteome</keyword>
<feature type="region of interest" description="Disordered" evidence="3">
    <location>
        <begin position="141"/>
        <end position="261"/>
    </location>
</feature>
<dbReference type="SUPFAM" id="SSF63748">
    <property type="entry name" value="Tudor/PWWP/MBT"/>
    <property type="match status" value="2"/>
</dbReference>
<organism evidence="4 5">
    <name type="scientific">Fragariocoptes setiger</name>
    <dbReference type="NCBI Taxonomy" id="1670756"/>
    <lineage>
        <taxon>Eukaryota</taxon>
        <taxon>Metazoa</taxon>
        <taxon>Ecdysozoa</taxon>
        <taxon>Arthropoda</taxon>
        <taxon>Chelicerata</taxon>
        <taxon>Arachnida</taxon>
        <taxon>Acari</taxon>
        <taxon>Acariformes</taxon>
        <taxon>Trombidiformes</taxon>
        <taxon>Prostigmata</taxon>
        <taxon>Eupodina</taxon>
        <taxon>Eriophyoidea</taxon>
        <taxon>Phytoptidae</taxon>
        <taxon>Fragariocoptes</taxon>
    </lineage>
</organism>
<feature type="region of interest" description="Disordered" evidence="3">
    <location>
        <begin position="46"/>
        <end position="104"/>
    </location>
</feature>
<feature type="repeat" description="MBT" evidence="2">
    <location>
        <begin position="292"/>
        <end position="390"/>
    </location>
</feature>
<feature type="region of interest" description="Disordered" evidence="3">
    <location>
        <begin position="654"/>
        <end position="725"/>
    </location>
</feature>
<feature type="compositionally biased region" description="Basic and acidic residues" evidence="3">
    <location>
        <begin position="567"/>
        <end position="578"/>
    </location>
</feature>
<dbReference type="PANTHER" id="PTHR12247:SF132">
    <property type="entry name" value="POLYCOMB PROTEIN SCM"/>
    <property type="match status" value="1"/>
</dbReference>
<dbReference type="Pfam" id="PF02820">
    <property type="entry name" value="MBT"/>
    <property type="match status" value="2"/>
</dbReference>
<dbReference type="Proteomes" id="UP000825002">
    <property type="component" value="Unassembled WGS sequence"/>
</dbReference>
<dbReference type="InterPro" id="IPR004092">
    <property type="entry name" value="Mbt"/>
</dbReference>
<feature type="compositionally biased region" description="Polar residues" evidence="3">
    <location>
        <begin position="1"/>
        <end position="24"/>
    </location>
</feature>
<dbReference type="InterPro" id="IPR013761">
    <property type="entry name" value="SAM/pointed_sf"/>
</dbReference>
<feature type="compositionally biased region" description="Polar residues" evidence="3">
    <location>
        <begin position="519"/>
        <end position="549"/>
    </location>
</feature>
<reference evidence="4 5" key="1">
    <citation type="submission" date="2020-10" db="EMBL/GenBank/DDBJ databases">
        <authorList>
            <person name="Klimov P.B."/>
            <person name="Dyachkov S.M."/>
            <person name="Chetverikov P.E."/>
        </authorList>
    </citation>
    <scope>NUCLEOTIDE SEQUENCE [LARGE SCALE GENOMIC DNA]</scope>
    <source>
        <strain evidence="4">BMOC 18-1129-001#AD2665</strain>
        <tissue evidence="4">Entire mites</tissue>
    </source>
</reference>
<keyword evidence="1" id="KW-0677">Repeat</keyword>
<evidence type="ECO:0000313" key="4">
    <source>
        <dbReference type="EMBL" id="KAG9511153.1"/>
    </source>
</evidence>
<feature type="compositionally biased region" description="Polar residues" evidence="3">
    <location>
        <begin position="46"/>
        <end position="68"/>
    </location>
</feature>
<feature type="compositionally biased region" description="Low complexity" evidence="3">
    <location>
        <begin position="686"/>
        <end position="712"/>
    </location>
</feature>
<dbReference type="Gene3D" id="2.30.30.140">
    <property type="match status" value="2"/>
</dbReference>
<feature type="compositionally biased region" description="Polar residues" evidence="3">
    <location>
        <begin position="244"/>
        <end position="257"/>
    </location>
</feature>
<dbReference type="Gene3D" id="1.10.150.50">
    <property type="entry name" value="Transcription Factor, Ets-1"/>
    <property type="match status" value="2"/>
</dbReference>
<gene>
    <name evidence="4" type="primary">SCML2</name>
    <name evidence="4" type="ORF">GZH46_00288</name>
</gene>
<dbReference type="PANTHER" id="PTHR12247">
    <property type="entry name" value="POLYCOMB GROUP PROTEIN"/>
    <property type="match status" value="1"/>
</dbReference>
<dbReference type="PROSITE" id="PS51079">
    <property type="entry name" value="MBT"/>
    <property type="match status" value="2"/>
</dbReference>
<feature type="region of interest" description="Disordered" evidence="3">
    <location>
        <begin position="1"/>
        <end position="31"/>
    </location>
</feature>
<protein>
    <submittedName>
        <fullName evidence="4">Sex comb on midleg-like protein 2</fullName>
    </submittedName>
</protein>
<accession>A0ABQ7SCJ6</accession>
<evidence type="ECO:0000313" key="5">
    <source>
        <dbReference type="Proteomes" id="UP000825002"/>
    </source>
</evidence>
<feature type="compositionally biased region" description="Polar residues" evidence="3">
    <location>
        <begin position="673"/>
        <end position="685"/>
    </location>
</feature>
<proteinExistence type="predicted"/>
<feature type="compositionally biased region" description="Low complexity" evidence="3">
    <location>
        <begin position="165"/>
        <end position="186"/>
    </location>
</feature>
<feature type="region of interest" description="Disordered" evidence="3">
    <location>
        <begin position="519"/>
        <end position="578"/>
    </location>
</feature>
<feature type="repeat" description="MBT" evidence="2">
    <location>
        <begin position="400"/>
        <end position="502"/>
    </location>
</feature>
<dbReference type="SUPFAM" id="SSF47769">
    <property type="entry name" value="SAM/Pointed domain"/>
    <property type="match status" value="2"/>
</dbReference>